<dbReference type="PANTHER" id="PTHR34706:SF2">
    <property type="entry name" value="RFEF"/>
    <property type="match status" value="1"/>
</dbReference>
<dbReference type="AlphaFoldDB" id="U4KX89"/>
<protein>
    <recommendedName>
        <fullName evidence="1">VWFA domain-containing protein</fullName>
    </recommendedName>
</protein>
<proteinExistence type="predicted"/>
<evidence type="ECO:0000259" key="1">
    <source>
        <dbReference type="PROSITE" id="PS50234"/>
    </source>
</evidence>
<sequence>MTVNRSPLTSLPKARIKHLDKVCVPLLDNFHVVWLEREKQRWVENSWITTEEKNSLPCGVGFANTIRHLGGKRCEASTREIQDVYIKPTGRDIPSLVVESGTILDKEELVKDMKIWMKRGRGDVKKVILMIWIMLPGGFMGGRIEVYEYRKQGGMHTGKLTQQWVFVPGDEESTKKSVVLKKSDLCLAGRDERIELRIKNLYDESIEAIESSNLRIADEDNFRNAQQPTNRSGGTNINSGNNYTDSFNTKIDNSKHTHNYSITHLHFPKTLTDFLTTVFNKVDKLGAFYDEIDKQEELAKKFYGNIGPALKQLELEKYDTANLSTVALYDVMILCDDSGSMAYGNRYNLLSETVRRIVPVATKLNECGISLRFINYTQDQEFNKISEAKDADRKLAAVKPRGTTKIGTVLRTKIINPVLEKARTGKLVMPVLVVIITDGEPSYELPDTMKKAILYCKQSLEEIQTTKGHVYGGAAVVFQISYIGDSQDAEDFVRNLSTDPEVGNMIHCNLNRLDIQLGAEGNCARNRSVSC</sequence>
<reference evidence="2 3" key="1">
    <citation type="journal article" date="2013" name="PLoS Genet.">
        <title>The genome and development-dependent transcriptomes of Pyronema confluens: a window into fungal evolution.</title>
        <authorList>
            <person name="Traeger S."/>
            <person name="Altegoer F."/>
            <person name="Freitag M."/>
            <person name="Gabaldon T."/>
            <person name="Kempken F."/>
            <person name="Kumar A."/>
            <person name="Marcet-Houben M."/>
            <person name="Poggeler S."/>
            <person name="Stajich J.E."/>
            <person name="Nowrousian M."/>
        </authorList>
    </citation>
    <scope>NUCLEOTIDE SEQUENCE [LARGE SCALE GENOMIC DNA]</scope>
    <source>
        <strain evidence="3">CBS 100304</strain>
        <tissue evidence="2">Vegetative mycelium</tissue>
    </source>
</reference>
<dbReference type="PROSITE" id="PS50234">
    <property type="entry name" value="VWFA"/>
    <property type="match status" value="1"/>
</dbReference>
<dbReference type="OrthoDB" id="2142040at2759"/>
<accession>U4KX89</accession>
<dbReference type="eggNOG" id="ENOG502SQ95">
    <property type="taxonomic scope" value="Eukaryota"/>
</dbReference>
<dbReference type="Pfam" id="PF10138">
    <property type="entry name" value="vWA-TerF-like"/>
    <property type="match status" value="1"/>
</dbReference>
<dbReference type="InterPro" id="IPR019303">
    <property type="entry name" value="vWA_TerF_C"/>
</dbReference>
<gene>
    <name evidence="2" type="ORF">PCON_05508</name>
</gene>
<name>U4KX89_PYROM</name>
<evidence type="ECO:0000313" key="3">
    <source>
        <dbReference type="Proteomes" id="UP000018144"/>
    </source>
</evidence>
<dbReference type="Gene3D" id="3.40.50.410">
    <property type="entry name" value="von Willebrand factor, type A domain"/>
    <property type="match status" value="1"/>
</dbReference>
<dbReference type="Proteomes" id="UP000018144">
    <property type="component" value="Unassembled WGS sequence"/>
</dbReference>
<organism evidence="2 3">
    <name type="scientific">Pyronema omphalodes (strain CBS 100304)</name>
    <name type="common">Pyronema confluens</name>
    <dbReference type="NCBI Taxonomy" id="1076935"/>
    <lineage>
        <taxon>Eukaryota</taxon>
        <taxon>Fungi</taxon>
        <taxon>Dikarya</taxon>
        <taxon>Ascomycota</taxon>
        <taxon>Pezizomycotina</taxon>
        <taxon>Pezizomycetes</taxon>
        <taxon>Pezizales</taxon>
        <taxon>Pyronemataceae</taxon>
        <taxon>Pyronema</taxon>
    </lineage>
</organism>
<dbReference type="InterPro" id="IPR002035">
    <property type="entry name" value="VWF_A"/>
</dbReference>
<evidence type="ECO:0000313" key="2">
    <source>
        <dbReference type="EMBL" id="CCX05921.1"/>
    </source>
</evidence>
<dbReference type="SUPFAM" id="SSF53300">
    <property type="entry name" value="vWA-like"/>
    <property type="match status" value="1"/>
</dbReference>
<keyword evidence="3" id="KW-1185">Reference proteome</keyword>
<dbReference type="STRING" id="1076935.U4KX89"/>
<dbReference type="EMBL" id="HF935276">
    <property type="protein sequence ID" value="CCX05921.1"/>
    <property type="molecule type" value="Genomic_DNA"/>
</dbReference>
<dbReference type="InterPro" id="IPR036465">
    <property type="entry name" value="vWFA_dom_sf"/>
</dbReference>
<feature type="domain" description="VWFA" evidence="1">
    <location>
        <begin position="330"/>
        <end position="500"/>
    </location>
</feature>
<dbReference type="PANTHER" id="PTHR34706">
    <property type="entry name" value="SLR1338 PROTEIN"/>
    <property type="match status" value="1"/>
</dbReference>